<organism evidence="2 3">
    <name type="scientific">Micromonospora pisi</name>
    <dbReference type="NCBI Taxonomy" id="589240"/>
    <lineage>
        <taxon>Bacteria</taxon>
        <taxon>Bacillati</taxon>
        <taxon>Actinomycetota</taxon>
        <taxon>Actinomycetes</taxon>
        <taxon>Micromonosporales</taxon>
        <taxon>Micromonosporaceae</taxon>
        <taxon>Micromonospora</taxon>
    </lineage>
</organism>
<proteinExistence type="predicted"/>
<accession>A0A495JQ95</accession>
<dbReference type="EMBL" id="RBKT01000001">
    <property type="protein sequence ID" value="RKR90688.1"/>
    <property type="molecule type" value="Genomic_DNA"/>
</dbReference>
<reference evidence="2 3" key="1">
    <citation type="submission" date="2018-10" db="EMBL/GenBank/DDBJ databases">
        <title>Sequencing the genomes of 1000 actinobacteria strains.</title>
        <authorList>
            <person name="Klenk H.-P."/>
        </authorList>
    </citation>
    <scope>NUCLEOTIDE SEQUENCE [LARGE SCALE GENOMIC DNA]</scope>
    <source>
        <strain evidence="2 3">DSM 45175</strain>
    </source>
</reference>
<keyword evidence="3" id="KW-1185">Reference proteome</keyword>
<evidence type="ECO:0000313" key="2">
    <source>
        <dbReference type="EMBL" id="RKR90688.1"/>
    </source>
</evidence>
<evidence type="ECO:0000313" key="3">
    <source>
        <dbReference type="Proteomes" id="UP000277671"/>
    </source>
</evidence>
<dbReference type="RefSeq" id="WP_246017237.1">
    <property type="nucleotide sequence ID" value="NZ_RBKT01000001.1"/>
</dbReference>
<sequence length="73" mass="7448">MSAPTTTTMAAFATATWRKSSRSGDQGACVEFAVTADAIGVRDSKDQAGPVLLFPATAWSAFASAVPTAPVID</sequence>
<name>A0A495JQ95_9ACTN</name>
<feature type="domain" description="DUF397" evidence="1">
    <location>
        <begin position="15"/>
        <end position="66"/>
    </location>
</feature>
<gene>
    <name evidence="2" type="ORF">BDK92_5069</name>
</gene>
<dbReference type="InterPro" id="IPR007278">
    <property type="entry name" value="DUF397"/>
</dbReference>
<dbReference type="Proteomes" id="UP000277671">
    <property type="component" value="Unassembled WGS sequence"/>
</dbReference>
<evidence type="ECO:0000259" key="1">
    <source>
        <dbReference type="Pfam" id="PF04149"/>
    </source>
</evidence>
<dbReference type="Pfam" id="PF04149">
    <property type="entry name" value="DUF397"/>
    <property type="match status" value="1"/>
</dbReference>
<comment type="caution">
    <text evidence="2">The sequence shown here is derived from an EMBL/GenBank/DDBJ whole genome shotgun (WGS) entry which is preliminary data.</text>
</comment>
<protein>
    <submittedName>
        <fullName evidence="2">Uncharacterized protein DUF397</fullName>
    </submittedName>
</protein>
<dbReference type="AlphaFoldDB" id="A0A495JQ95"/>